<dbReference type="PANTHER" id="PTHR48100:SF59">
    <property type="entry name" value="ADENOSYLCOBALAMIN_ALPHA-RIBAZOLE PHOSPHATASE"/>
    <property type="match status" value="1"/>
</dbReference>
<dbReference type="InterPro" id="IPR050275">
    <property type="entry name" value="PGM_Phosphatase"/>
</dbReference>
<dbReference type="Gene3D" id="3.40.50.1240">
    <property type="entry name" value="Phosphoglycerate mutase-like"/>
    <property type="match status" value="1"/>
</dbReference>
<dbReference type="PANTHER" id="PTHR48100">
    <property type="entry name" value="BROAD-SPECIFICITY PHOSPHATASE YOR283W-RELATED"/>
    <property type="match status" value="1"/>
</dbReference>
<dbReference type="SUPFAM" id="SSF53254">
    <property type="entry name" value="Phosphoglycerate mutase-like"/>
    <property type="match status" value="1"/>
</dbReference>
<proteinExistence type="predicted"/>
<dbReference type="InterPro" id="IPR029033">
    <property type="entry name" value="His_PPase_superfam"/>
</dbReference>
<dbReference type="AlphaFoldDB" id="A0A6J4HGH6"/>
<organism evidence="1">
    <name type="scientific">uncultured Chthoniobacterales bacterium</name>
    <dbReference type="NCBI Taxonomy" id="1836801"/>
    <lineage>
        <taxon>Bacteria</taxon>
        <taxon>Pseudomonadati</taxon>
        <taxon>Verrucomicrobiota</taxon>
        <taxon>Spartobacteria</taxon>
        <taxon>Chthoniobacterales</taxon>
        <taxon>environmental samples</taxon>
    </lineage>
</organism>
<dbReference type="GO" id="GO:0005737">
    <property type="term" value="C:cytoplasm"/>
    <property type="evidence" value="ECO:0007669"/>
    <property type="project" value="TreeGrafter"/>
</dbReference>
<accession>A0A6J4HGH6</accession>
<dbReference type="Pfam" id="PF00300">
    <property type="entry name" value="His_Phos_1"/>
    <property type="match status" value="1"/>
</dbReference>
<evidence type="ECO:0000313" key="1">
    <source>
        <dbReference type="EMBL" id="CAA9223083.1"/>
    </source>
</evidence>
<name>A0A6J4HGH6_9BACT</name>
<dbReference type="SMART" id="SM00855">
    <property type="entry name" value="PGAM"/>
    <property type="match status" value="1"/>
</dbReference>
<dbReference type="InterPro" id="IPR013078">
    <property type="entry name" value="His_Pase_superF_clade-1"/>
</dbReference>
<dbReference type="GO" id="GO:0016791">
    <property type="term" value="F:phosphatase activity"/>
    <property type="evidence" value="ECO:0007669"/>
    <property type="project" value="TreeGrafter"/>
</dbReference>
<dbReference type="EMBL" id="CADCTA010000041">
    <property type="protein sequence ID" value="CAA9223083.1"/>
    <property type="molecule type" value="Genomic_DNA"/>
</dbReference>
<protein>
    <recommendedName>
        <fullName evidence="2">Phosphoglycerate mutase</fullName>
    </recommendedName>
</protein>
<dbReference type="CDD" id="cd07067">
    <property type="entry name" value="HP_PGM_like"/>
    <property type="match status" value="1"/>
</dbReference>
<reference evidence="1" key="1">
    <citation type="submission" date="2020-02" db="EMBL/GenBank/DDBJ databases">
        <authorList>
            <person name="Meier V. D."/>
        </authorList>
    </citation>
    <scope>NUCLEOTIDE SEQUENCE</scope>
    <source>
        <strain evidence="1">AVDCRST_MAG42</strain>
    </source>
</reference>
<sequence>MANFLFIRHGAHDYLGRAIAGSRPGVHLNEIGRQQAEHLVDKLSLLQIGAIYSGPLERVGETAEPLCRARDLPLQVADEFTEIGLGGWTDRAFTDLAAEQLWGHYNSFRSSTTAPEGELMLEVQARVVRKLTELRREQELVVIVTHGDVIRTAFAHFLGVHLDLFHRIEIDPASLSLLELGDNFVHVRLLNAPSTGSPLELPGVRHQ</sequence>
<evidence type="ECO:0008006" key="2">
    <source>
        <dbReference type="Google" id="ProtNLM"/>
    </source>
</evidence>
<gene>
    <name evidence="1" type="ORF">AVDCRST_MAG42-678</name>
</gene>